<reference evidence="2 3" key="1">
    <citation type="journal article" date="2019" name="Nat. Med.">
        <title>A library of human gut bacterial isolates paired with longitudinal multiomics data enables mechanistic microbiome research.</title>
        <authorList>
            <person name="Poyet M."/>
            <person name="Groussin M."/>
            <person name="Gibbons S.M."/>
            <person name="Avila-Pacheco J."/>
            <person name="Jiang X."/>
            <person name="Kearney S.M."/>
            <person name="Perrotta A.R."/>
            <person name="Berdy B."/>
            <person name="Zhao S."/>
            <person name="Lieberman T.D."/>
            <person name="Swanson P.K."/>
            <person name="Smith M."/>
            <person name="Roesemann S."/>
            <person name="Alexander J.E."/>
            <person name="Rich S.A."/>
            <person name="Livny J."/>
            <person name="Vlamakis H."/>
            <person name="Clish C."/>
            <person name="Bullock K."/>
            <person name="Deik A."/>
            <person name="Scott J."/>
            <person name="Pierce K.A."/>
            <person name="Xavier R.J."/>
            <person name="Alm E.J."/>
        </authorList>
    </citation>
    <scope>NUCLEOTIDE SEQUENCE [LARGE SCALE GENOMIC DNA]</scope>
    <source>
        <strain evidence="2 3">BIOML-A6</strain>
    </source>
</reference>
<sequence>MNNLTNLFKNGMQKKIFITVALCLSICTVKAQEIPDSLAQDFRNFLAKNFSMYRTVNLNWETKWAHNYTFTQDGNELEKGKRRDLHKISFSTMIPVLKLKKVSLYANVQYRSYQFDAIEKNHSATSAIFSQDGYDYFAGGLNGTYYINVFNKPLALSASVIADGWDKGFGKVQGLLSAVMIFKHTKTTTFTAGIMGMTLFSSIPIMPVISYWHRFNNPNLSVDITMPSQFYMRYQLNSHRFSAGASMTSDNFYMKPNLKNVPDICYFSEATLNPEIVYEYIINKHFYLVARAGASMVMMAGLYSDTRKGIKVRNEEGQTEVEPLVKMKRNMVPFFNLGVSYSLFK</sequence>
<evidence type="ECO:0000313" key="3">
    <source>
        <dbReference type="Proteomes" id="UP000448877"/>
    </source>
</evidence>
<dbReference type="AlphaFoldDB" id="A0A3D6AZN0"/>
<gene>
    <name evidence="2" type="ORF">F2Y81_05300</name>
</gene>
<dbReference type="Proteomes" id="UP000448877">
    <property type="component" value="Unassembled WGS sequence"/>
</dbReference>
<accession>A0A3D6AZN0</accession>
<protein>
    <recommendedName>
        <fullName evidence="4">DUF3078 domain-containing protein</fullName>
    </recommendedName>
</protein>
<dbReference type="RefSeq" id="WP_131797141.1">
    <property type="nucleotide sequence ID" value="NZ_JAJCMC020000001.1"/>
</dbReference>
<evidence type="ECO:0000256" key="1">
    <source>
        <dbReference type="SAM" id="SignalP"/>
    </source>
</evidence>
<evidence type="ECO:0008006" key="4">
    <source>
        <dbReference type="Google" id="ProtNLM"/>
    </source>
</evidence>
<dbReference type="EMBL" id="VVYV01000006">
    <property type="protein sequence ID" value="KAA5421826.1"/>
    <property type="molecule type" value="Genomic_DNA"/>
</dbReference>
<proteinExistence type="predicted"/>
<feature type="signal peptide" evidence="1">
    <location>
        <begin position="1"/>
        <end position="31"/>
    </location>
</feature>
<keyword evidence="1" id="KW-0732">Signal</keyword>
<feature type="chain" id="PRO_5030075689" description="DUF3078 domain-containing protein" evidence="1">
    <location>
        <begin position="32"/>
        <end position="345"/>
    </location>
</feature>
<name>A0A3D6AZN0_9BACE</name>
<organism evidence="2 3">
    <name type="scientific">Bacteroides cellulosilyticus</name>
    <dbReference type="NCBI Taxonomy" id="246787"/>
    <lineage>
        <taxon>Bacteria</taxon>
        <taxon>Pseudomonadati</taxon>
        <taxon>Bacteroidota</taxon>
        <taxon>Bacteroidia</taxon>
        <taxon>Bacteroidales</taxon>
        <taxon>Bacteroidaceae</taxon>
        <taxon>Bacteroides</taxon>
    </lineage>
</organism>
<comment type="caution">
    <text evidence="2">The sequence shown here is derived from an EMBL/GenBank/DDBJ whole genome shotgun (WGS) entry which is preliminary data.</text>
</comment>
<evidence type="ECO:0000313" key="2">
    <source>
        <dbReference type="EMBL" id="KAA5421826.1"/>
    </source>
</evidence>